<gene>
    <name evidence="1" type="ORF">AAGT77_20065</name>
</gene>
<protein>
    <submittedName>
        <fullName evidence="1">Uncharacterized protein</fullName>
    </submittedName>
</protein>
<dbReference type="RefSeq" id="WP_342632766.1">
    <property type="nucleotide sequence ID" value="NZ_CP152382.1"/>
</dbReference>
<reference evidence="1 2" key="1">
    <citation type="submission" date="2024-04" db="EMBL/GenBank/DDBJ databases">
        <title>Marinobacter sp. SBY-1.</title>
        <authorList>
            <person name="Pan C."/>
        </authorList>
    </citation>
    <scope>NUCLEOTIDE SEQUENCE [LARGE SCALE GENOMIC DNA]</scope>
    <source>
        <strain evidence="1 2">SBY-1</strain>
        <plasmid evidence="1 2">unnamed2</plasmid>
    </source>
</reference>
<keyword evidence="1" id="KW-0614">Plasmid</keyword>
<organism evidence="1 2">
    <name type="scientific">Marinobacter alkaliphilus</name>
    <dbReference type="NCBI Taxonomy" id="254719"/>
    <lineage>
        <taxon>Bacteria</taxon>
        <taxon>Pseudomonadati</taxon>
        <taxon>Pseudomonadota</taxon>
        <taxon>Gammaproteobacteria</taxon>
        <taxon>Pseudomonadales</taxon>
        <taxon>Marinobacteraceae</taxon>
        <taxon>Marinobacter</taxon>
    </lineage>
</organism>
<accession>A0ABZ3EAG6</accession>
<evidence type="ECO:0000313" key="2">
    <source>
        <dbReference type="Proteomes" id="UP001445268"/>
    </source>
</evidence>
<geneLocation type="plasmid" evidence="1 2">
    <name>unnamed2</name>
</geneLocation>
<name>A0ABZ3EAG6_9GAMM</name>
<dbReference type="Proteomes" id="UP001445268">
    <property type="component" value="Plasmid unnamed2"/>
</dbReference>
<proteinExistence type="predicted"/>
<sequence>MVMKIEETLEFEAGYTRYRFNVLSDPDGIRLWLTDWEHKVDGMKVKKWSHIGNNGTFIKRDDIFISDEVVARAKDKVVRSIQLIEKE</sequence>
<evidence type="ECO:0000313" key="1">
    <source>
        <dbReference type="EMBL" id="XAF56218.1"/>
    </source>
</evidence>
<dbReference type="EMBL" id="CP152382">
    <property type="protein sequence ID" value="XAF56218.1"/>
    <property type="molecule type" value="Genomic_DNA"/>
</dbReference>
<keyword evidence="2" id="KW-1185">Reference proteome</keyword>